<evidence type="ECO:0000256" key="1">
    <source>
        <dbReference type="SAM" id="MobiDB-lite"/>
    </source>
</evidence>
<dbReference type="EMBL" id="JARIHO010000005">
    <property type="protein sequence ID" value="KAJ7360680.1"/>
    <property type="molecule type" value="Genomic_DNA"/>
</dbReference>
<evidence type="ECO:0000313" key="2">
    <source>
        <dbReference type="EMBL" id="KAJ7360680.1"/>
    </source>
</evidence>
<keyword evidence="3" id="KW-1185">Reference proteome</keyword>
<gene>
    <name evidence="2" type="ORF">DFH08DRAFT_842107</name>
</gene>
<proteinExistence type="predicted"/>
<organism evidence="2 3">
    <name type="scientific">Mycena albidolilacea</name>
    <dbReference type="NCBI Taxonomy" id="1033008"/>
    <lineage>
        <taxon>Eukaryota</taxon>
        <taxon>Fungi</taxon>
        <taxon>Dikarya</taxon>
        <taxon>Basidiomycota</taxon>
        <taxon>Agaricomycotina</taxon>
        <taxon>Agaricomycetes</taxon>
        <taxon>Agaricomycetidae</taxon>
        <taxon>Agaricales</taxon>
        <taxon>Marasmiineae</taxon>
        <taxon>Mycenaceae</taxon>
        <taxon>Mycena</taxon>
    </lineage>
</organism>
<accession>A0AAD7AJC4</accession>
<comment type="caution">
    <text evidence="2">The sequence shown here is derived from an EMBL/GenBank/DDBJ whole genome shotgun (WGS) entry which is preliminary data.</text>
</comment>
<feature type="region of interest" description="Disordered" evidence="1">
    <location>
        <begin position="246"/>
        <end position="266"/>
    </location>
</feature>
<name>A0AAD7AJC4_9AGAR</name>
<sequence length="266" mass="28956">MSTTLLSRSRESPAPLTFRHPGTYAGRTGPTPARLPFQSTAGNLKGAVPLGAATVPLISPAGPAGLVTRFSRRTRSAYLGTSSIIIIPTTRAPVVALRAVREDEICEERAPPTKVVYNERAPPAKVIRRTQSTPTFTLCGSANGHKEIEPDDLDTTPLLGHAQRLKSKPSFGIMSAKYGGAVDSSTGVGNGPRPVSQRSSRARPISGYFYRADVDWQEELEDMPEVREALQINASIRAMGYRYERLEQPQRESMDQPAVRSRFSGH</sequence>
<protein>
    <submittedName>
        <fullName evidence="2">Uncharacterized protein</fullName>
    </submittedName>
</protein>
<dbReference type="AlphaFoldDB" id="A0AAD7AJC4"/>
<evidence type="ECO:0000313" key="3">
    <source>
        <dbReference type="Proteomes" id="UP001218218"/>
    </source>
</evidence>
<feature type="region of interest" description="Disordered" evidence="1">
    <location>
        <begin position="1"/>
        <end position="31"/>
    </location>
</feature>
<reference evidence="2" key="1">
    <citation type="submission" date="2023-03" db="EMBL/GenBank/DDBJ databases">
        <title>Massive genome expansion in bonnet fungi (Mycena s.s.) driven by repeated elements and novel gene families across ecological guilds.</title>
        <authorList>
            <consortium name="Lawrence Berkeley National Laboratory"/>
            <person name="Harder C.B."/>
            <person name="Miyauchi S."/>
            <person name="Viragh M."/>
            <person name="Kuo A."/>
            <person name="Thoen E."/>
            <person name="Andreopoulos B."/>
            <person name="Lu D."/>
            <person name="Skrede I."/>
            <person name="Drula E."/>
            <person name="Henrissat B."/>
            <person name="Morin E."/>
            <person name="Kohler A."/>
            <person name="Barry K."/>
            <person name="LaButti K."/>
            <person name="Morin E."/>
            <person name="Salamov A."/>
            <person name="Lipzen A."/>
            <person name="Mereny Z."/>
            <person name="Hegedus B."/>
            <person name="Baldrian P."/>
            <person name="Stursova M."/>
            <person name="Weitz H."/>
            <person name="Taylor A."/>
            <person name="Grigoriev I.V."/>
            <person name="Nagy L.G."/>
            <person name="Martin F."/>
            <person name="Kauserud H."/>
        </authorList>
    </citation>
    <scope>NUCLEOTIDE SEQUENCE</scope>
    <source>
        <strain evidence="2">CBHHK002</strain>
    </source>
</reference>
<dbReference type="Proteomes" id="UP001218218">
    <property type="component" value="Unassembled WGS sequence"/>
</dbReference>